<evidence type="ECO:0000313" key="1">
    <source>
        <dbReference type="EMBL" id="SEG31497.1"/>
    </source>
</evidence>
<sequence length="154" mass="18347">MIQISIPVKKHVKKYLIKKYGEIHTISKKTFLGLLLLELISNEADTSDIDFRDHDKYKMEIPELYFNTKGFSVNRKKLKFLGLCLERLFFEDFYSFVDVELAKGKANAWQSVKLFLFLYKIDENDMKLESMYRNYQRHCGEKITEKKLNTIVRS</sequence>
<dbReference type="Proteomes" id="UP000236737">
    <property type="component" value="Unassembled WGS sequence"/>
</dbReference>
<keyword evidence="2" id="KW-1185">Reference proteome</keyword>
<dbReference type="RefSeq" id="WP_104000328.1">
    <property type="nucleotide sequence ID" value="NZ_FNVP01000009.1"/>
</dbReference>
<proteinExistence type="predicted"/>
<reference evidence="2" key="1">
    <citation type="submission" date="2016-10" db="EMBL/GenBank/DDBJ databases">
        <authorList>
            <person name="Varghese N."/>
            <person name="Submissions S."/>
        </authorList>
    </citation>
    <scope>NUCLEOTIDE SEQUENCE [LARGE SCALE GENOMIC DNA]</scope>
    <source>
        <strain evidence="2">CGMCC 1.9230</strain>
    </source>
</reference>
<dbReference type="OrthoDB" id="1357270at2"/>
<gene>
    <name evidence="1" type="ORF">SAMN04488130_109110</name>
</gene>
<accession>A0A1H5Z7C2</accession>
<organism evidence="1 2">
    <name type="scientific">Flavobacterium urumqiense</name>
    <dbReference type="NCBI Taxonomy" id="935224"/>
    <lineage>
        <taxon>Bacteria</taxon>
        <taxon>Pseudomonadati</taxon>
        <taxon>Bacteroidota</taxon>
        <taxon>Flavobacteriia</taxon>
        <taxon>Flavobacteriales</taxon>
        <taxon>Flavobacteriaceae</taxon>
        <taxon>Flavobacterium</taxon>
    </lineage>
</organism>
<dbReference type="AlphaFoldDB" id="A0A1H5Z7C2"/>
<name>A0A1H5Z7C2_9FLAO</name>
<protein>
    <submittedName>
        <fullName evidence="1">Uncharacterized protein</fullName>
    </submittedName>
</protein>
<evidence type="ECO:0000313" key="2">
    <source>
        <dbReference type="Proteomes" id="UP000236737"/>
    </source>
</evidence>
<dbReference type="EMBL" id="FNVP01000009">
    <property type="protein sequence ID" value="SEG31497.1"/>
    <property type="molecule type" value="Genomic_DNA"/>
</dbReference>